<comment type="subunit">
    <text evidence="11">Interacts with Orco. Complexes exist early in the endomembrane system in olfactory sensory neurons (OSNs), coupling these complexes to the conserved ciliary trafficking pathway.</text>
</comment>
<evidence type="ECO:0000256" key="9">
    <source>
        <dbReference type="ARBA" id="ARBA00037764"/>
    </source>
</evidence>
<evidence type="ECO:0000256" key="10">
    <source>
        <dbReference type="ARBA" id="ARBA00037946"/>
    </source>
</evidence>
<accession>A0ABD0TQ45</accession>
<proteinExistence type="inferred from homology"/>
<evidence type="ECO:0000256" key="6">
    <source>
        <dbReference type="ARBA" id="ARBA00023136"/>
    </source>
</evidence>
<evidence type="ECO:0000256" key="4">
    <source>
        <dbReference type="ARBA" id="ARBA00022725"/>
    </source>
</evidence>
<comment type="subcellular location">
    <subcellularLocation>
        <location evidence="12">Cell membrane</location>
        <topology evidence="12">Multi-pass membrane protein</topology>
    </subcellularLocation>
    <subcellularLocation>
        <location evidence="1">Membrane</location>
        <topology evidence="1">Multi-pass membrane protein</topology>
    </subcellularLocation>
</comment>
<dbReference type="AlphaFoldDB" id="A0ABD0TQ45"/>
<feature type="transmembrane region" description="Helical" evidence="12">
    <location>
        <begin position="34"/>
        <end position="57"/>
    </location>
</feature>
<dbReference type="GO" id="GO:0050911">
    <property type="term" value="P:detection of chemical stimulus involved in sensory perception of smell"/>
    <property type="evidence" value="ECO:0007669"/>
    <property type="project" value="UniProtKB-ARBA"/>
</dbReference>
<evidence type="ECO:0000256" key="8">
    <source>
        <dbReference type="ARBA" id="ARBA00023224"/>
    </source>
</evidence>
<dbReference type="GO" id="GO:0005886">
    <property type="term" value="C:plasma membrane"/>
    <property type="evidence" value="ECO:0007669"/>
    <property type="project" value="UniProtKB-SubCell"/>
</dbReference>
<dbReference type="GO" id="GO:0007165">
    <property type="term" value="P:signal transduction"/>
    <property type="evidence" value="ECO:0007669"/>
    <property type="project" value="UniProtKB-KW"/>
</dbReference>
<keyword evidence="5 12" id="KW-1133">Transmembrane helix</keyword>
<evidence type="ECO:0000256" key="7">
    <source>
        <dbReference type="ARBA" id="ARBA00023170"/>
    </source>
</evidence>
<feature type="transmembrane region" description="Helical" evidence="12">
    <location>
        <begin position="288"/>
        <end position="309"/>
    </location>
</feature>
<evidence type="ECO:0000256" key="12">
    <source>
        <dbReference type="RuleBase" id="RU351113"/>
    </source>
</evidence>
<evidence type="ECO:0000256" key="3">
    <source>
        <dbReference type="ARBA" id="ARBA00022692"/>
    </source>
</evidence>
<feature type="transmembrane region" description="Helical" evidence="12">
    <location>
        <begin position="358"/>
        <end position="380"/>
    </location>
</feature>
<evidence type="ECO:0000313" key="13">
    <source>
        <dbReference type="EMBL" id="KAL0851335.1"/>
    </source>
</evidence>
<comment type="function">
    <text evidence="9">Odorant receptor which mediates acceptance or avoidance behavior, depending on its substrates. The odorant receptor repertoire encodes a large collection of odor stimuli that vary widely in identity, intensity, and duration. May form a complex with Orco to form odorant-sensing units, providing sensitive and prolonged odorant signaling and calcium permeability.</text>
</comment>
<feature type="transmembrane region" description="Helical" evidence="12">
    <location>
        <begin position="257"/>
        <end position="281"/>
    </location>
</feature>
<dbReference type="EMBL" id="JBEDNZ010000002">
    <property type="protein sequence ID" value="KAL0851335.1"/>
    <property type="molecule type" value="Genomic_DNA"/>
</dbReference>
<keyword evidence="3 12" id="KW-0812">Transmembrane</keyword>
<dbReference type="PANTHER" id="PTHR21137">
    <property type="entry name" value="ODORANT RECEPTOR"/>
    <property type="match status" value="1"/>
</dbReference>
<keyword evidence="7 12" id="KW-0675">Receptor</keyword>
<dbReference type="InterPro" id="IPR004117">
    <property type="entry name" value="7tm6_olfct_rcpt"/>
</dbReference>
<name>A0ABD0TQ45_LOXSC</name>
<keyword evidence="2 12" id="KW-0716">Sensory transduction</keyword>
<keyword evidence="8 12" id="KW-0807">Transducer</keyword>
<dbReference type="PANTHER" id="PTHR21137:SF37">
    <property type="entry name" value="ODORANT RECEPTOR 46A, ISOFORM B-RELATED"/>
    <property type="match status" value="1"/>
</dbReference>
<feature type="transmembrane region" description="Helical" evidence="12">
    <location>
        <begin position="124"/>
        <end position="151"/>
    </location>
</feature>
<feature type="transmembrane region" description="Helical" evidence="12">
    <location>
        <begin position="69"/>
        <end position="88"/>
    </location>
</feature>
<evidence type="ECO:0000256" key="2">
    <source>
        <dbReference type="ARBA" id="ARBA00022606"/>
    </source>
</evidence>
<reference evidence="13 14" key="1">
    <citation type="submission" date="2024-06" db="EMBL/GenBank/DDBJ databases">
        <title>A chromosome-level genome assembly of beet webworm, Loxostege sticticalis.</title>
        <authorList>
            <person name="Zhang Y."/>
        </authorList>
    </citation>
    <scope>NUCLEOTIDE SEQUENCE [LARGE SCALE GENOMIC DNA]</scope>
    <source>
        <strain evidence="13">AQ028</strain>
        <tissue evidence="13">Male pupae</tissue>
    </source>
</reference>
<evidence type="ECO:0000256" key="11">
    <source>
        <dbReference type="ARBA" id="ARBA00038679"/>
    </source>
</evidence>
<comment type="similarity">
    <text evidence="10">Belongs to the insect chemoreceptor superfamily. Heteromeric odorant receptor channel (TC 1.A.69) family. Or2a subfamily.</text>
</comment>
<keyword evidence="4 12" id="KW-0552">Olfaction</keyword>
<dbReference type="Pfam" id="PF02949">
    <property type="entry name" value="7tm_6"/>
    <property type="match status" value="1"/>
</dbReference>
<evidence type="ECO:0000313" key="14">
    <source>
        <dbReference type="Proteomes" id="UP001549921"/>
    </source>
</evidence>
<organism evidence="13 14">
    <name type="scientific">Loxostege sticticalis</name>
    <name type="common">Beet webworm moth</name>
    <dbReference type="NCBI Taxonomy" id="481309"/>
    <lineage>
        <taxon>Eukaryota</taxon>
        <taxon>Metazoa</taxon>
        <taxon>Ecdysozoa</taxon>
        <taxon>Arthropoda</taxon>
        <taxon>Hexapoda</taxon>
        <taxon>Insecta</taxon>
        <taxon>Pterygota</taxon>
        <taxon>Neoptera</taxon>
        <taxon>Endopterygota</taxon>
        <taxon>Lepidoptera</taxon>
        <taxon>Glossata</taxon>
        <taxon>Ditrysia</taxon>
        <taxon>Pyraloidea</taxon>
        <taxon>Crambidae</taxon>
        <taxon>Pyraustinae</taxon>
        <taxon>Loxostege</taxon>
    </lineage>
</organism>
<evidence type="ECO:0000256" key="5">
    <source>
        <dbReference type="ARBA" id="ARBA00022989"/>
    </source>
</evidence>
<evidence type="ECO:0000256" key="1">
    <source>
        <dbReference type="ARBA" id="ARBA00004141"/>
    </source>
</evidence>
<protein>
    <recommendedName>
        <fullName evidence="12">Odorant receptor</fullName>
    </recommendedName>
</protein>
<dbReference type="Proteomes" id="UP001549921">
    <property type="component" value="Unassembled WGS sequence"/>
</dbReference>
<keyword evidence="6 12" id="KW-0472">Membrane</keyword>
<comment type="caution">
    <text evidence="13">The sequence shown here is derived from an EMBL/GenBank/DDBJ whole genome shotgun (WGS) entry which is preliminary data.</text>
</comment>
<comment type="caution">
    <text evidence="12">Lacks conserved residue(s) required for the propagation of feature annotation.</text>
</comment>
<sequence>MALSRQSQIFDINKIFWNIFGIWPGKVPMKYYKFYSLMYITITTVTYNILLTLNLFYTPRNLEAMIREVVFFFTEVAVIGKVVMILVMREKIIDILKLMDCKEFQGEDTKGEEILNKTSSTYTIFWKAMAFVSNFSYFSFIVLPILLHFIWKADIELPICKYYFLSDDVKEKYFWTWYMYQSFGIYGHMTYNINVDSFIAGLMWVAIGQLKMLNHNFSQLAHNHKSVLVDSGSTKTLNKLLRHYDIILRYCSDVQKIVSVVMFVQFCMASLIICVAMFGLLMVSSPDVFYGMISYLSIMTMQIFVPGWLGTQLEFESQELMVAAYNTDWISKSESFKRSLRLFILRARNPIVITGFKIFPLSLKTFIAIMKMAYSFFALLRKLQDRQM</sequence>
<gene>
    <name evidence="13" type="ORF">ABMA28_007155</name>
</gene>